<dbReference type="SMART" id="SM00841">
    <property type="entry name" value="Elong-fact-P_C"/>
    <property type="match status" value="1"/>
</dbReference>
<dbReference type="Pfam" id="PF09285">
    <property type="entry name" value="Elong-fact-P_C"/>
    <property type="match status" value="1"/>
</dbReference>
<keyword evidence="6 7" id="KW-0648">Protein biosynthesis</keyword>
<evidence type="ECO:0000256" key="7">
    <source>
        <dbReference type="HAMAP-Rule" id="MF_00141"/>
    </source>
</evidence>
<comment type="subcellular location">
    <subcellularLocation>
        <location evidence="1 7">Cytoplasm</location>
    </subcellularLocation>
</comment>
<evidence type="ECO:0000256" key="5">
    <source>
        <dbReference type="ARBA" id="ARBA00022768"/>
    </source>
</evidence>
<dbReference type="CDD" id="cd05794">
    <property type="entry name" value="S1_EF-P_repeat_2"/>
    <property type="match status" value="1"/>
</dbReference>
<dbReference type="PROSITE" id="PS01275">
    <property type="entry name" value="EFP"/>
    <property type="match status" value="1"/>
</dbReference>
<dbReference type="InterPro" id="IPR011768">
    <property type="entry name" value="Transl_elongation_fac_P"/>
</dbReference>
<dbReference type="GO" id="GO:0003746">
    <property type="term" value="F:translation elongation factor activity"/>
    <property type="evidence" value="ECO:0007669"/>
    <property type="project" value="UniProtKB-UniRule"/>
</dbReference>
<protein>
    <recommendedName>
        <fullName evidence="7 8">Elongation factor P</fullName>
        <shortName evidence="7">EF-P</shortName>
    </recommendedName>
</protein>
<evidence type="ECO:0000256" key="1">
    <source>
        <dbReference type="ARBA" id="ARBA00004496"/>
    </source>
</evidence>
<dbReference type="NCBIfam" id="NF001810">
    <property type="entry name" value="PRK00529.1"/>
    <property type="match status" value="1"/>
</dbReference>
<dbReference type="EMBL" id="PFQF01000027">
    <property type="protein sequence ID" value="PJA20458.1"/>
    <property type="molecule type" value="Genomic_DNA"/>
</dbReference>
<dbReference type="InterPro" id="IPR013852">
    <property type="entry name" value="Transl_elong_P/YeiP_CS"/>
</dbReference>
<name>A0A2M7W461_9BACT</name>
<organism evidence="12 13">
    <name type="scientific">Candidatus Berkelbacteria bacterium CG_4_10_14_0_2_um_filter_35_9_33_12</name>
    <dbReference type="NCBI Taxonomy" id="1974499"/>
    <lineage>
        <taxon>Bacteria</taxon>
        <taxon>Candidatus Berkelbacteria</taxon>
    </lineage>
</organism>
<dbReference type="NCBIfam" id="TIGR00038">
    <property type="entry name" value="efp"/>
    <property type="match status" value="1"/>
</dbReference>
<dbReference type="SUPFAM" id="SSF50249">
    <property type="entry name" value="Nucleic acid-binding proteins"/>
    <property type="match status" value="2"/>
</dbReference>
<dbReference type="InterPro" id="IPR014722">
    <property type="entry name" value="Rib_uL2_dom2"/>
</dbReference>
<evidence type="ECO:0000259" key="11">
    <source>
        <dbReference type="SMART" id="SM01185"/>
    </source>
</evidence>
<dbReference type="Pfam" id="PF08207">
    <property type="entry name" value="EFP_N"/>
    <property type="match status" value="1"/>
</dbReference>
<dbReference type="UniPathway" id="UPA00345"/>
<gene>
    <name evidence="7 12" type="primary">efp</name>
    <name evidence="12" type="ORF">COX60_01545</name>
</gene>
<evidence type="ECO:0000256" key="6">
    <source>
        <dbReference type="ARBA" id="ARBA00022917"/>
    </source>
</evidence>
<comment type="pathway">
    <text evidence="2 7">Protein biosynthesis; polypeptide chain elongation.</text>
</comment>
<dbReference type="Pfam" id="PF01132">
    <property type="entry name" value="EFP"/>
    <property type="match status" value="1"/>
</dbReference>
<dbReference type="InterPro" id="IPR015365">
    <property type="entry name" value="Elong-fact-P_C"/>
</dbReference>
<evidence type="ECO:0000256" key="3">
    <source>
        <dbReference type="ARBA" id="ARBA00009479"/>
    </source>
</evidence>
<dbReference type="InterPro" id="IPR012340">
    <property type="entry name" value="NA-bd_OB-fold"/>
</dbReference>
<dbReference type="AlphaFoldDB" id="A0A2M7W461"/>
<evidence type="ECO:0000256" key="9">
    <source>
        <dbReference type="RuleBase" id="RU004389"/>
    </source>
</evidence>
<keyword evidence="5 7" id="KW-0251">Elongation factor</keyword>
<dbReference type="HAMAP" id="MF_00141">
    <property type="entry name" value="EF_P"/>
    <property type="match status" value="1"/>
</dbReference>
<dbReference type="SUPFAM" id="SSF50104">
    <property type="entry name" value="Translation proteins SH3-like domain"/>
    <property type="match status" value="1"/>
</dbReference>
<evidence type="ECO:0000256" key="4">
    <source>
        <dbReference type="ARBA" id="ARBA00022490"/>
    </source>
</evidence>
<sequence>MLSIAQLKVGTKFEYKDEPWIVLESNHLKLGRGGGIQQLKIKNLLNGKIVNQNIKGNEKFEEADIQTKNIQFLYSSNDESFFMDNSDFEQFAIQTDLIENKIKFIKPEQNITGVFYEGKLISINLPDKVTLKVISAEPGLKGDRQSAGTKPVTIETGTVIQVPLFIKKDDLIVINTQNGAYSERKK</sequence>
<dbReference type="PANTHER" id="PTHR30053">
    <property type="entry name" value="ELONGATION FACTOR P"/>
    <property type="match status" value="1"/>
</dbReference>
<accession>A0A2M7W461</accession>
<dbReference type="FunFam" id="2.40.50.140:FF:000009">
    <property type="entry name" value="Elongation factor P"/>
    <property type="match status" value="1"/>
</dbReference>
<dbReference type="InterPro" id="IPR001059">
    <property type="entry name" value="Transl_elong_P/YeiP_cen"/>
</dbReference>
<dbReference type="PANTHER" id="PTHR30053:SF12">
    <property type="entry name" value="ELONGATION FACTOR P (EF-P) FAMILY PROTEIN"/>
    <property type="match status" value="1"/>
</dbReference>
<dbReference type="InterPro" id="IPR013185">
    <property type="entry name" value="Transl_elong_KOW-like"/>
</dbReference>
<dbReference type="Proteomes" id="UP000230137">
    <property type="component" value="Unassembled WGS sequence"/>
</dbReference>
<dbReference type="InterPro" id="IPR020599">
    <property type="entry name" value="Transl_elong_fac_P/YeiP"/>
</dbReference>
<dbReference type="Gene3D" id="2.40.50.140">
    <property type="entry name" value="Nucleic acid-binding proteins"/>
    <property type="match status" value="2"/>
</dbReference>
<evidence type="ECO:0000256" key="2">
    <source>
        <dbReference type="ARBA" id="ARBA00004815"/>
    </source>
</evidence>
<comment type="function">
    <text evidence="7">Involved in peptide bond synthesis. Stimulates efficient translation and peptide-bond synthesis on native or reconstituted 70S ribosomes in vitro. Probably functions indirectly by altering the affinity of the ribosome for aminoacyl-tRNA, thus increasing their reactivity as acceptors for peptidyl transferase.</text>
</comment>
<proteinExistence type="inferred from homology"/>
<dbReference type="InterPro" id="IPR008991">
    <property type="entry name" value="Translation_prot_SH3-like_sf"/>
</dbReference>
<feature type="domain" description="Translation elongation factor P/YeiP central" evidence="11">
    <location>
        <begin position="67"/>
        <end position="121"/>
    </location>
</feature>
<keyword evidence="4 7" id="KW-0963">Cytoplasm</keyword>
<dbReference type="GO" id="GO:0005829">
    <property type="term" value="C:cytosol"/>
    <property type="evidence" value="ECO:0007669"/>
    <property type="project" value="UniProtKB-ARBA"/>
</dbReference>
<dbReference type="GO" id="GO:0043043">
    <property type="term" value="P:peptide biosynthetic process"/>
    <property type="evidence" value="ECO:0007669"/>
    <property type="project" value="InterPro"/>
</dbReference>
<dbReference type="Gene3D" id="2.30.30.30">
    <property type="match status" value="1"/>
</dbReference>
<evidence type="ECO:0000313" key="13">
    <source>
        <dbReference type="Proteomes" id="UP000230137"/>
    </source>
</evidence>
<evidence type="ECO:0000256" key="8">
    <source>
        <dbReference type="NCBIfam" id="TIGR00038"/>
    </source>
</evidence>
<reference evidence="13" key="1">
    <citation type="submission" date="2017-09" db="EMBL/GenBank/DDBJ databases">
        <title>Depth-based differentiation of microbial function through sediment-hosted aquifers and enrichment of novel symbionts in the deep terrestrial subsurface.</title>
        <authorList>
            <person name="Probst A.J."/>
            <person name="Ladd B."/>
            <person name="Jarett J.K."/>
            <person name="Geller-Mcgrath D.E."/>
            <person name="Sieber C.M.K."/>
            <person name="Emerson J.B."/>
            <person name="Anantharaman K."/>
            <person name="Thomas B.C."/>
            <person name="Malmstrom R."/>
            <person name="Stieglmeier M."/>
            <person name="Klingl A."/>
            <person name="Woyke T."/>
            <person name="Ryan C.M."/>
            <person name="Banfield J.F."/>
        </authorList>
    </citation>
    <scope>NUCLEOTIDE SEQUENCE [LARGE SCALE GENOMIC DNA]</scope>
</reference>
<comment type="caution">
    <text evidence="12">The sequence shown here is derived from an EMBL/GenBank/DDBJ whole genome shotgun (WGS) entry which is preliminary data.</text>
</comment>
<dbReference type="CDD" id="cd04470">
    <property type="entry name" value="S1_EF-P_repeat_1"/>
    <property type="match status" value="1"/>
</dbReference>
<dbReference type="PIRSF" id="PIRSF005901">
    <property type="entry name" value="EF-P"/>
    <property type="match status" value="1"/>
</dbReference>
<feature type="domain" description="Elongation factor P C-terminal" evidence="10">
    <location>
        <begin position="129"/>
        <end position="184"/>
    </location>
</feature>
<dbReference type="FunFam" id="2.40.50.140:FF:000004">
    <property type="entry name" value="Elongation factor P"/>
    <property type="match status" value="1"/>
</dbReference>
<evidence type="ECO:0000313" key="12">
    <source>
        <dbReference type="EMBL" id="PJA20458.1"/>
    </source>
</evidence>
<dbReference type="SMART" id="SM01185">
    <property type="entry name" value="EFP"/>
    <property type="match status" value="1"/>
</dbReference>
<evidence type="ECO:0000259" key="10">
    <source>
        <dbReference type="SMART" id="SM00841"/>
    </source>
</evidence>
<comment type="similarity">
    <text evidence="3 7 9">Belongs to the elongation factor P family.</text>
</comment>